<dbReference type="PATRIC" id="fig|595434.4.peg.3061"/>
<evidence type="ECO:0000256" key="1">
    <source>
        <dbReference type="SAM" id="MobiDB-lite"/>
    </source>
</evidence>
<proteinExistence type="predicted"/>
<dbReference type="InterPro" id="IPR002931">
    <property type="entry name" value="Transglutaminase-like"/>
</dbReference>
<dbReference type="SMART" id="SM00460">
    <property type="entry name" value="TGc"/>
    <property type="match status" value="1"/>
</dbReference>
<evidence type="ECO:0000259" key="2">
    <source>
        <dbReference type="SMART" id="SM00460"/>
    </source>
</evidence>
<dbReference type="PANTHER" id="PTHR33490">
    <property type="entry name" value="BLR5614 PROTEIN-RELATED"/>
    <property type="match status" value="1"/>
</dbReference>
<dbReference type="SUPFAM" id="SSF54001">
    <property type="entry name" value="Cysteine proteinases"/>
    <property type="match status" value="1"/>
</dbReference>
<accession>A0A0J1BEI4</accession>
<dbReference type="STRING" id="595434.RISK_003208"/>
<keyword evidence="4" id="KW-1185">Reference proteome</keyword>
<reference evidence="3" key="1">
    <citation type="submission" date="2015-05" db="EMBL/GenBank/DDBJ databases">
        <title>Permanent draft genome of Rhodopirellula islandicus K833.</title>
        <authorList>
            <person name="Kizina J."/>
            <person name="Richter M."/>
            <person name="Glockner F.O."/>
            <person name="Harder J."/>
        </authorList>
    </citation>
    <scope>NUCLEOTIDE SEQUENCE [LARGE SCALE GENOMIC DNA]</scope>
    <source>
        <strain evidence="3">K833</strain>
    </source>
</reference>
<evidence type="ECO:0000313" key="3">
    <source>
        <dbReference type="EMBL" id="KLU04940.1"/>
    </source>
</evidence>
<dbReference type="InterPro" id="IPR018667">
    <property type="entry name" value="DUF2126"/>
</dbReference>
<dbReference type="OrthoDB" id="9804872at2"/>
<gene>
    <name evidence="3" type="ORF">RISK_003208</name>
</gene>
<dbReference type="PANTHER" id="PTHR33490:SF1">
    <property type="entry name" value="SLL1233 PROTEIN"/>
    <property type="match status" value="1"/>
</dbReference>
<feature type="compositionally biased region" description="Basic and acidic residues" evidence="1">
    <location>
        <begin position="573"/>
        <end position="591"/>
    </location>
</feature>
<dbReference type="InterPro" id="IPR013589">
    <property type="entry name" value="Bac_transglu_N"/>
</dbReference>
<dbReference type="AlphaFoldDB" id="A0A0J1BEI4"/>
<evidence type="ECO:0000313" key="4">
    <source>
        <dbReference type="Proteomes" id="UP000036367"/>
    </source>
</evidence>
<dbReference type="Pfam" id="PF08379">
    <property type="entry name" value="Bact_transglu_N"/>
    <property type="match status" value="1"/>
</dbReference>
<dbReference type="Pfam" id="PF01841">
    <property type="entry name" value="Transglut_core"/>
    <property type="match status" value="1"/>
</dbReference>
<feature type="domain" description="Transglutaminase-like" evidence="2">
    <location>
        <begin position="172"/>
        <end position="248"/>
    </location>
</feature>
<dbReference type="Proteomes" id="UP000036367">
    <property type="component" value="Unassembled WGS sequence"/>
</dbReference>
<dbReference type="Gene3D" id="3.10.620.30">
    <property type="match status" value="1"/>
</dbReference>
<name>A0A0J1BEI4_RHOIS</name>
<sequence>MTIRVALHHKTSYHYERPIMVGPQQVRLRPAYHGRTPIVSYNLAISPEDHFCNWQQDPFANPVARLVFEKPTDHLTVCVDLVADMTVINPFEFFVDDSAQGWPFEYDAQAKRQLASYLAPVEMTPKFAKWLETLPKKSERIIDFLVDVNRAAQEKIDYKIRMEPGVQSPEETLTLCSGSCRDSAWLLVNAFRHMGMASRFVSGYLIQLTADQESLDGPNGPTEDFCDLHAWTEVYLPGAGWVGLDPTSGLMAGEGHIPLACTPSFTDAAPIIGGHEPCEVEFEHEMTVTRVHEDPRVTKPYADSTWKEILQAGREIDEQLEAADVRLTMGGEPTFVSIDNMDDPQWNTDAVGEEKRVLSNVLLTRLRERWAPGSLLHYGQGKWYPGESLPRWALTCLWRRDGQSIWHDDQWIGDEGKDYGHTHQDAERFVKSLARELNVNARMAFPVHEDVFHYLWKENRLPIDVDPSDPKLEDPNERAMMMRTFNAGLGSPVGFVLPVRRAWWQARPGWISGRWPVRSEQVYLIPGDSPIGLRLPLDRLPVSSASEAPFYTTPMDPTAPHGPLPTSSMPRGNEQDPRGQHREDSREEGRTRIHPQVLDEEDDDNLPTSEDVVQTALCVECRYGRLYVFMPPTQRIEDYLDLIRAIEQTCVSTQLPVIIEGYLPPSDDRIELFKVTPDPGVIEVNTQPTASWDALVELTESLYHEARKSRLGTEKFDLDGYHTGTGGGNHIVLGGRSTNESPFLRRPDLLASFIRFWNNHPSLSYMFSSRFIGPTSQAPRMDEARQDASYEMDIALSQLPPTETDVPPWLVDRLFRDLMVDLTGNTHRAEICVDKLYSPDSSTGRLGLLELRGFEMPPHEQMSLAQLLLIRSCVAAFWQQPYDRPIQHWGTRLHDQFLLPHFAWQDITQLIGELNAKGSPMSADWFAVHHEFRFPLIGEMVLDGMRVELRSAIEPWYVMGEEPGSSGTTRFVDSSLERLQVLVEGLEPDRHALIVAGREVPLHATGVAGQYVAGIRYRAWQPPRCLHPTIGVHTPLRFDLVNRSACRSIGGCTYHTVHPGGLSHERFPVNPKEAESRRASRFRPFTLTGGEIVMPGLPARTGFEPFPVTMDLRRS</sequence>
<dbReference type="RefSeq" id="WP_047814727.1">
    <property type="nucleotide sequence ID" value="NZ_LECT01000025.1"/>
</dbReference>
<dbReference type="InterPro" id="IPR038765">
    <property type="entry name" value="Papain-like_cys_pep_sf"/>
</dbReference>
<comment type="caution">
    <text evidence="3">The sequence shown here is derived from an EMBL/GenBank/DDBJ whole genome shotgun (WGS) entry which is preliminary data.</text>
</comment>
<organism evidence="3 4">
    <name type="scientific">Rhodopirellula islandica</name>
    <dbReference type="NCBI Taxonomy" id="595434"/>
    <lineage>
        <taxon>Bacteria</taxon>
        <taxon>Pseudomonadati</taxon>
        <taxon>Planctomycetota</taxon>
        <taxon>Planctomycetia</taxon>
        <taxon>Pirellulales</taxon>
        <taxon>Pirellulaceae</taxon>
        <taxon>Rhodopirellula</taxon>
    </lineage>
</organism>
<dbReference type="Pfam" id="PF09899">
    <property type="entry name" value="DUF2126"/>
    <property type="match status" value="1"/>
</dbReference>
<protein>
    <submittedName>
        <fullName evidence="3">Large protein containing transglutaminase-like domain protein</fullName>
    </submittedName>
</protein>
<dbReference type="EMBL" id="LECT01000025">
    <property type="protein sequence ID" value="KLU04940.1"/>
    <property type="molecule type" value="Genomic_DNA"/>
</dbReference>
<feature type="region of interest" description="Disordered" evidence="1">
    <location>
        <begin position="548"/>
        <end position="607"/>
    </location>
</feature>